<evidence type="ECO:0000313" key="2">
    <source>
        <dbReference type="Proteomes" id="UP001595715"/>
    </source>
</evidence>
<dbReference type="InterPro" id="IPR013783">
    <property type="entry name" value="Ig-like_fold"/>
</dbReference>
<name>A0ABV8K6S9_9BACL</name>
<dbReference type="Gene3D" id="2.60.40.10">
    <property type="entry name" value="Immunoglobulins"/>
    <property type="match status" value="1"/>
</dbReference>
<proteinExistence type="predicted"/>
<dbReference type="Proteomes" id="UP001595715">
    <property type="component" value="Unassembled WGS sequence"/>
</dbReference>
<protein>
    <submittedName>
        <fullName evidence="1">Uncharacterized protein</fullName>
    </submittedName>
</protein>
<sequence>MPKYYAQIDASGKLVSVSALSGEVHSEFMIPLTQEQYENQALLYTRYVGGEFVGTNVTLTSDKTVIAPNGRDLLTIQAKVTDWQNKPLAGTSPDIILDVNGSRQTVKTVNGEALITLSSAEPGEYLVRTINFDRNAELKVVASDAL</sequence>
<gene>
    <name evidence="1" type="ORF">ACFOZ8_18885</name>
</gene>
<dbReference type="SUPFAM" id="SSF49373">
    <property type="entry name" value="Invasin/intimin cell-adhesion fragments"/>
    <property type="match status" value="1"/>
</dbReference>
<evidence type="ECO:0000313" key="1">
    <source>
        <dbReference type="EMBL" id="MFC4101715.1"/>
    </source>
</evidence>
<comment type="caution">
    <text evidence="1">The sequence shown here is derived from an EMBL/GenBank/DDBJ whole genome shotgun (WGS) entry which is preliminary data.</text>
</comment>
<reference evidence="2" key="1">
    <citation type="journal article" date="2019" name="Int. J. Syst. Evol. Microbiol.">
        <title>The Global Catalogue of Microorganisms (GCM) 10K type strain sequencing project: providing services to taxonomists for standard genome sequencing and annotation.</title>
        <authorList>
            <consortium name="The Broad Institute Genomics Platform"/>
            <consortium name="The Broad Institute Genome Sequencing Center for Infectious Disease"/>
            <person name="Wu L."/>
            <person name="Ma J."/>
        </authorList>
    </citation>
    <scope>NUCLEOTIDE SEQUENCE [LARGE SCALE GENOMIC DNA]</scope>
    <source>
        <strain evidence="2">IBRC-M 10987</strain>
    </source>
</reference>
<dbReference type="InterPro" id="IPR008964">
    <property type="entry name" value="Invasin/intimin_cell_adhesion"/>
</dbReference>
<dbReference type="RefSeq" id="WP_377720314.1">
    <property type="nucleotide sequence ID" value="NZ_JBHSAM010000028.1"/>
</dbReference>
<keyword evidence="2" id="KW-1185">Reference proteome</keyword>
<organism evidence="1 2">
    <name type="scientific">Paenibacillus xanthanilyticus</name>
    <dbReference type="NCBI Taxonomy" id="1783531"/>
    <lineage>
        <taxon>Bacteria</taxon>
        <taxon>Bacillati</taxon>
        <taxon>Bacillota</taxon>
        <taxon>Bacilli</taxon>
        <taxon>Bacillales</taxon>
        <taxon>Paenibacillaceae</taxon>
        <taxon>Paenibacillus</taxon>
    </lineage>
</organism>
<accession>A0ABV8K6S9</accession>
<dbReference type="EMBL" id="JBHSAM010000028">
    <property type="protein sequence ID" value="MFC4101715.1"/>
    <property type="molecule type" value="Genomic_DNA"/>
</dbReference>